<dbReference type="AlphaFoldDB" id="A0A9P7SZZ9"/>
<gene>
    <name evidence="1" type="ORF">E4U43_008073</name>
</gene>
<dbReference type="EMBL" id="SRPW01000819">
    <property type="protein sequence ID" value="KAG6011852.1"/>
    <property type="molecule type" value="Genomic_DNA"/>
</dbReference>
<organism evidence="1 2">
    <name type="scientific">Claviceps pusilla</name>
    <dbReference type="NCBI Taxonomy" id="123648"/>
    <lineage>
        <taxon>Eukaryota</taxon>
        <taxon>Fungi</taxon>
        <taxon>Dikarya</taxon>
        <taxon>Ascomycota</taxon>
        <taxon>Pezizomycotina</taxon>
        <taxon>Sordariomycetes</taxon>
        <taxon>Hypocreomycetidae</taxon>
        <taxon>Hypocreales</taxon>
        <taxon>Clavicipitaceae</taxon>
        <taxon>Claviceps</taxon>
    </lineage>
</organism>
<accession>A0A9P7SZZ9</accession>
<dbReference type="Proteomes" id="UP000748025">
    <property type="component" value="Unassembled WGS sequence"/>
</dbReference>
<protein>
    <submittedName>
        <fullName evidence="1">Uncharacterized protein</fullName>
    </submittedName>
</protein>
<reference evidence="1" key="1">
    <citation type="journal article" date="2020" name="bioRxiv">
        <title>Whole genome comparisons of ergot fungi reveals the divergence and evolution of species within the genus Claviceps are the result of varying mechanisms driving genome evolution and host range expansion.</title>
        <authorList>
            <person name="Wyka S.A."/>
            <person name="Mondo S.J."/>
            <person name="Liu M."/>
            <person name="Dettman J."/>
            <person name="Nalam V."/>
            <person name="Broders K.D."/>
        </authorList>
    </citation>
    <scope>NUCLEOTIDE SEQUENCE</scope>
    <source>
        <strain evidence="1">CCC 602</strain>
    </source>
</reference>
<keyword evidence="2" id="KW-1185">Reference proteome</keyword>
<sequence>TGTFPVSLSQLRAPWTPHPSPHRIGIQIQLCNLHQPCPSPRPTRSSDLPSRTRCCLDAARNRKDRKDRKSRSGLWCSNCARWTSDCGCPSRRSSRPSGRPCCRAIYETTEARPRRGVEWSLLVR</sequence>
<proteinExistence type="predicted"/>
<comment type="caution">
    <text evidence="1">The sequence shown here is derived from an EMBL/GenBank/DDBJ whole genome shotgun (WGS) entry which is preliminary data.</text>
</comment>
<evidence type="ECO:0000313" key="2">
    <source>
        <dbReference type="Proteomes" id="UP000748025"/>
    </source>
</evidence>
<name>A0A9P7SZZ9_9HYPO</name>
<feature type="non-terminal residue" evidence="1">
    <location>
        <position position="1"/>
    </location>
</feature>
<evidence type="ECO:0000313" key="1">
    <source>
        <dbReference type="EMBL" id="KAG6011852.1"/>
    </source>
</evidence>
<feature type="non-terminal residue" evidence="1">
    <location>
        <position position="124"/>
    </location>
</feature>